<dbReference type="SUPFAM" id="SSF46785">
    <property type="entry name" value="Winged helix' DNA-binding domain"/>
    <property type="match status" value="1"/>
</dbReference>
<protein>
    <submittedName>
        <fullName evidence="5">Winged helix-turn-helix transcriptional regulator</fullName>
    </submittedName>
</protein>
<dbReference type="Pfam" id="PF01022">
    <property type="entry name" value="HTH_5"/>
    <property type="match status" value="1"/>
</dbReference>
<proteinExistence type="predicted"/>
<dbReference type="PANTHER" id="PTHR33154:SF18">
    <property type="entry name" value="ARSENICAL RESISTANCE OPERON REPRESSOR"/>
    <property type="match status" value="1"/>
</dbReference>
<gene>
    <name evidence="5" type="ORF">F1737_10660</name>
</gene>
<dbReference type="SMART" id="SM00418">
    <property type="entry name" value="HTH_ARSR"/>
    <property type="match status" value="1"/>
</dbReference>
<evidence type="ECO:0000256" key="2">
    <source>
        <dbReference type="ARBA" id="ARBA00023125"/>
    </source>
</evidence>
<keyword evidence="6" id="KW-1185">Reference proteome</keyword>
<dbReference type="RefSeq" id="WP_317136559.1">
    <property type="nucleotide sequence ID" value="NZ_CP043875.1"/>
</dbReference>
<dbReference type="PRINTS" id="PR00778">
    <property type="entry name" value="HTHARSR"/>
</dbReference>
<dbReference type="PANTHER" id="PTHR33154">
    <property type="entry name" value="TRANSCRIPTIONAL REGULATOR, ARSR FAMILY"/>
    <property type="match status" value="1"/>
</dbReference>
<dbReference type="Proteomes" id="UP001301797">
    <property type="component" value="Chromosome"/>
</dbReference>
<evidence type="ECO:0000313" key="6">
    <source>
        <dbReference type="Proteomes" id="UP001301797"/>
    </source>
</evidence>
<dbReference type="PROSITE" id="PS50987">
    <property type="entry name" value="HTH_ARSR_2"/>
    <property type="match status" value="1"/>
</dbReference>
<keyword evidence="3" id="KW-0804">Transcription</keyword>
<dbReference type="InterPro" id="IPR051081">
    <property type="entry name" value="HTH_MetalResp_TranReg"/>
</dbReference>
<dbReference type="InterPro" id="IPR036388">
    <property type="entry name" value="WH-like_DNA-bd_sf"/>
</dbReference>
<keyword evidence="2" id="KW-0238">DNA-binding</keyword>
<dbReference type="CDD" id="cd00090">
    <property type="entry name" value="HTH_ARSR"/>
    <property type="match status" value="1"/>
</dbReference>
<reference evidence="5 6" key="1">
    <citation type="submission" date="2019-09" db="EMBL/GenBank/DDBJ databases">
        <title>The complete genome of Methanoplanus sp. FWC-SCC4.</title>
        <authorList>
            <person name="Chen S.-C."/>
            <person name="Zhou Y.-Z."/>
            <person name="Lai M.-C."/>
        </authorList>
    </citation>
    <scope>NUCLEOTIDE SEQUENCE [LARGE SCALE GENOMIC DNA]</scope>
    <source>
        <strain evidence="5 6">FWC-SCC4</strain>
    </source>
</reference>
<dbReference type="NCBIfam" id="NF033788">
    <property type="entry name" value="HTH_metalloreg"/>
    <property type="match status" value="1"/>
</dbReference>
<dbReference type="InterPro" id="IPR011991">
    <property type="entry name" value="ArsR-like_HTH"/>
</dbReference>
<organism evidence="5 6">
    <name type="scientific">Methanochimaera problematica</name>
    <dbReference type="NCBI Taxonomy" id="2609417"/>
    <lineage>
        <taxon>Archaea</taxon>
        <taxon>Methanobacteriati</taxon>
        <taxon>Methanobacteriota</taxon>
        <taxon>Stenosarchaea group</taxon>
        <taxon>Methanomicrobia</taxon>
        <taxon>Methanomicrobiales</taxon>
        <taxon>Methanomicrobiaceae</taxon>
        <taxon>Methanochimaera</taxon>
    </lineage>
</organism>
<evidence type="ECO:0000256" key="1">
    <source>
        <dbReference type="ARBA" id="ARBA00023015"/>
    </source>
</evidence>
<evidence type="ECO:0000259" key="4">
    <source>
        <dbReference type="PROSITE" id="PS50987"/>
    </source>
</evidence>
<dbReference type="Gene3D" id="1.10.10.10">
    <property type="entry name" value="Winged helix-like DNA-binding domain superfamily/Winged helix DNA-binding domain"/>
    <property type="match status" value="1"/>
</dbReference>
<evidence type="ECO:0000256" key="3">
    <source>
        <dbReference type="ARBA" id="ARBA00023163"/>
    </source>
</evidence>
<dbReference type="InterPro" id="IPR036390">
    <property type="entry name" value="WH_DNA-bd_sf"/>
</dbReference>
<evidence type="ECO:0000313" key="5">
    <source>
        <dbReference type="EMBL" id="WOF17103.1"/>
    </source>
</evidence>
<accession>A0AA97FF22</accession>
<dbReference type="EMBL" id="CP043875">
    <property type="protein sequence ID" value="WOF17103.1"/>
    <property type="molecule type" value="Genomic_DNA"/>
</dbReference>
<name>A0AA97FF22_9EURY</name>
<dbReference type="InterPro" id="IPR001845">
    <property type="entry name" value="HTH_ArsR_DNA-bd_dom"/>
</dbReference>
<dbReference type="GO" id="GO:0003700">
    <property type="term" value="F:DNA-binding transcription factor activity"/>
    <property type="evidence" value="ECO:0007669"/>
    <property type="project" value="InterPro"/>
</dbReference>
<dbReference type="GeneID" id="85230635"/>
<dbReference type="GO" id="GO:0003677">
    <property type="term" value="F:DNA binding"/>
    <property type="evidence" value="ECO:0007669"/>
    <property type="project" value="UniProtKB-KW"/>
</dbReference>
<dbReference type="KEGG" id="mefw:F1737_10660"/>
<feature type="domain" description="HTH arsR-type" evidence="4">
    <location>
        <begin position="31"/>
        <end position="123"/>
    </location>
</feature>
<sequence>MVKKEKQALPEGALETVEESGGISEIYRALPEEETAILLKDIYHACSDIYRIKILFMLTKQPLCVCIIREVLDISDSRLSYHLKILQKAGLISGTSKGTWIIYELTKKGRFFSDLNIKISGKV</sequence>
<dbReference type="AlphaFoldDB" id="A0AA97FF22"/>
<keyword evidence="1" id="KW-0805">Transcription regulation</keyword>